<dbReference type="SUPFAM" id="SSF141868">
    <property type="entry name" value="EAL domain-like"/>
    <property type="match status" value="1"/>
</dbReference>
<dbReference type="GO" id="GO:0071111">
    <property type="term" value="F:cyclic-guanylate-specific phosphodiesterase activity"/>
    <property type="evidence" value="ECO:0007669"/>
    <property type="project" value="InterPro"/>
</dbReference>
<dbReference type="PANTHER" id="PTHR33121">
    <property type="entry name" value="CYCLIC DI-GMP PHOSPHODIESTERASE PDEF"/>
    <property type="match status" value="1"/>
</dbReference>
<name>W4QHW1_9BACI</name>
<dbReference type="Pfam" id="PF10388">
    <property type="entry name" value="YkuI_C"/>
    <property type="match status" value="1"/>
</dbReference>
<reference evidence="2" key="1">
    <citation type="journal article" date="2014" name="Genome Announc.">
        <title>Draft Genome Sequences of Three Alkaliphilic Bacillus Strains, Bacillus wakoensis JCM 9140T, Bacillus akibai JCM 9157T, and Bacillus hemicellulosilyticus JCM 9152T.</title>
        <authorList>
            <person name="Yuki M."/>
            <person name="Oshima K."/>
            <person name="Suda W."/>
            <person name="Oshida Y."/>
            <person name="Kitamura K."/>
            <person name="Iida T."/>
            <person name="Hattori M."/>
            <person name="Ohkuma M."/>
        </authorList>
    </citation>
    <scope>NUCLEOTIDE SEQUENCE [LARGE SCALE GENOMIC DNA]</scope>
    <source>
        <strain evidence="2">JCM 9152</strain>
    </source>
</reference>
<dbReference type="SMART" id="SM00052">
    <property type="entry name" value="EAL"/>
    <property type="match status" value="1"/>
</dbReference>
<dbReference type="STRING" id="1236971.JCM9152_2334"/>
<dbReference type="PANTHER" id="PTHR33121:SF82">
    <property type="entry name" value="SIGNAL TRANSDUCTION PROTEIN CONTAINING A EAL DOMAIN"/>
    <property type="match status" value="1"/>
</dbReference>
<gene>
    <name evidence="2" type="ORF">JCM9152_2334</name>
</gene>
<sequence>MDPLDIIMNKDNITPYYQAVVSADKQLVIGYEVIPQFQSGKDFIPLDWFFRDSNIPDEYRLELHDYIHRLVLNELQAEQQSAMMYFQYDIELLIKDNGETFLKRMAQLEQQGLNYNQVALQFHSNELVDKANEYKHFFFYLQSLGFRIVITEIGQSTNRLDHIVMLKPNVLKAKVSFIDEEELPHMFGEVHQTLSMLSRKIGATLLFEGISNFNQLNYAWRNGGRYYQGEFIQRPRPSLVPLDCSTVRLRKSFTHFMTFERKKIEAQVSLTNELNYILRESLKLMTTDDTFDEMLMKAAKECDRYAFRLYICDAEGFQQSSNAEKDKENAWKLIEEGRYKNWSWRPYFLENIVRMSIEKKGILSDLYTDIERDERIRTYSYPISEELYLFLDIPYDYLFEQEGLL</sequence>
<dbReference type="InterPro" id="IPR035919">
    <property type="entry name" value="EAL_sf"/>
</dbReference>
<comment type="caution">
    <text evidence="2">The sequence shown here is derived from an EMBL/GenBank/DDBJ whole genome shotgun (WGS) entry which is preliminary data.</text>
</comment>
<protein>
    <recommendedName>
        <fullName evidence="1">EAL domain-containing protein</fullName>
    </recommendedName>
</protein>
<evidence type="ECO:0000313" key="2">
    <source>
        <dbReference type="EMBL" id="GAE30904.1"/>
    </source>
</evidence>
<dbReference type="Gene3D" id="3.20.20.450">
    <property type="entry name" value="EAL domain"/>
    <property type="match status" value="1"/>
</dbReference>
<dbReference type="RefSeq" id="WP_035343979.1">
    <property type="nucleotide sequence ID" value="NZ_BAUU01000014.1"/>
</dbReference>
<accession>W4QHW1</accession>
<dbReference type="Gene3D" id="3.30.450.20">
    <property type="entry name" value="PAS domain"/>
    <property type="match status" value="1"/>
</dbReference>
<dbReference type="Proteomes" id="UP000018895">
    <property type="component" value="Unassembled WGS sequence"/>
</dbReference>
<dbReference type="OrthoDB" id="1673646at2"/>
<keyword evidence="3" id="KW-1185">Reference proteome</keyword>
<dbReference type="PROSITE" id="PS50883">
    <property type="entry name" value="EAL"/>
    <property type="match status" value="1"/>
</dbReference>
<dbReference type="InterPro" id="IPR050706">
    <property type="entry name" value="Cyclic-di-GMP_PDE-like"/>
</dbReference>
<evidence type="ECO:0000313" key="3">
    <source>
        <dbReference type="Proteomes" id="UP000018895"/>
    </source>
</evidence>
<dbReference type="InterPro" id="IPR001633">
    <property type="entry name" value="EAL_dom"/>
</dbReference>
<dbReference type="InterPro" id="IPR018842">
    <property type="entry name" value="YkuI_C"/>
</dbReference>
<dbReference type="EMBL" id="BAUU01000014">
    <property type="protein sequence ID" value="GAE30904.1"/>
    <property type="molecule type" value="Genomic_DNA"/>
</dbReference>
<organism evidence="2 3">
    <name type="scientific">Halalkalibacter hemicellulosilyticusJCM 9152</name>
    <dbReference type="NCBI Taxonomy" id="1236971"/>
    <lineage>
        <taxon>Bacteria</taxon>
        <taxon>Bacillati</taxon>
        <taxon>Bacillota</taxon>
        <taxon>Bacilli</taxon>
        <taxon>Bacillales</taxon>
        <taxon>Bacillaceae</taxon>
        <taxon>Halalkalibacter</taxon>
    </lineage>
</organism>
<proteinExistence type="predicted"/>
<evidence type="ECO:0000259" key="1">
    <source>
        <dbReference type="PROSITE" id="PS50883"/>
    </source>
</evidence>
<dbReference type="AlphaFoldDB" id="W4QHW1"/>
<dbReference type="SUPFAM" id="SSF103190">
    <property type="entry name" value="Sensory domain-like"/>
    <property type="match status" value="1"/>
</dbReference>
<dbReference type="Pfam" id="PF00563">
    <property type="entry name" value="EAL"/>
    <property type="match status" value="1"/>
</dbReference>
<dbReference type="InterPro" id="IPR029151">
    <property type="entry name" value="Sensor-like_sf"/>
</dbReference>
<feature type="domain" description="EAL" evidence="1">
    <location>
        <begin position="1"/>
        <end position="249"/>
    </location>
</feature>